<keyword evidence="2" id="KW-0418">Kinase</keyword>
<proteinExistence type="predicted"/>
<name>A0A6S6S617_9BACT</name>
<dbReference type="InterPro" id="IPR051043">
    <property type="entry name" value="Sulfatase_Mod_Factor_Kinase"/>
</dbReference>
<reference evidence="2" key="1">
    <citation type="submission" date="2020-01" db="EMBL/GenBank/DDBJ databases">
        <authorList>
            <person name="Meier V. D."/>
            <person name="Meier V D."/>
        </authorList>
    </citation>
    <scope>NUCLEOTIDE SEQUENCE</scope>
    <source>
        <strain evidence="2">HLG_WM_MAG_01</strain>
    </source>
</reference>
<dbReference type="PANTHER" id="PTHR23150">
    <property type="entry name" value="SULFATASE MODIFYING FACTOR 1, 2"/>
    <property type="match status" value="1"/>
</dbReference>
<dbReference type="PANTHER" id="PTHR23150:SF19">
    <property type="entry name" value="FORMYLGLYCINE-GENERATING ENZYME"/>
    <property type="match status" value="1"/>
</dbReference>
<dbReference type="GO" id="GO:0120147">
    <property type="term" value="F:formylglycine-generating oxidase activity"/>
    <property type="evidence" value="ECO:0007669"/>
    <property type="project" value="TreeGrafter"/>
</dbReference>
<dbReference type="InterPro" id="IPR042095">
    <property type="entry name" value="SUMF_sf"/>
</dbReference>
<dbReference type="AlphaFoldDB" id="A0A6S6S617"/>
<dbReference type="InterPro" id="IPR005532">
    <property type="entry name" value="SUMF_dom"/>
</dbReference>
<evidence type="ECO:0000313" key="2">
    <source>
        <dbReference type="EMBL" id="CAA6803163.1"/>
    </source>
</evidence>
<keyword evidence="2" id="KW-0808">Transferase</keyword>
<protein>
    <submittedName>
        <fullName evidence="2">Serine/threonine kinase</fullName>
    </submittedName>
</protein>
<accession>A0A6S6S617</accession>
<dbReference type="Pfam" id="PF03781">
    <property type="entry name" value="FGE-sulfatase"/>
    <property type="match status" value="1"/>
</dbReference>
<dbReference type="InterPro" id="IPR016187">
    <property type="entry name" value="CTDL_fold"/>
</dbReference>
<dbReference type="EMBL" id="CACVAS010000030">
    <property type="protein sequence ID" value="CAA6803163.1"/>
    <property type="molecule type" value="Genomic_DNA"/>
</dbReference>
<dbReference type="Gene3D" id="3.90.1580.10">
    <property type="entry name" value="paralog of FGE (formylglycine-generating enzyme)"/>
    <property type="match status" value="1"/>
</dbReference>
<dbReference type="SUPFAM" id="SSF56436">
    <property type="entry name" value="C-type lectin-like"/>
    <property type="match status" value="1"/>
</dbReference>
<sequence>MSENNFIKLPRGTFYMGTDDENAPAKEKPRHVVSIDYDIAMSKYLVTVEDYMLFAQATGALVPEEKYEHLGFDVPVRRVRWTDAIAYANWKSEREGKKYRLPTEAEWEYACRAGSKGTFCFGDDEDELEAYAWYAPNAKGHTHNVGTKKPNAWGLYDMHGNIWEWCLDRYAEDYTQTPTDGSAYAVPSDKGRVLRGGSFNADASKCSCSSRINLGSGGKNYFIGFRLVIEL</sequence>
<feature type="domain" description="Sulfatase-modifying factor enzyme-like" evidence="1">
    <location>
        <begin position="4"/>
        <end position="228"/>
    </location>
</feature>
<evidence type="ECO:0000259" key="1">
    <source>
        <dbReference type="Pfam" id="PF03781"/>
    </source>
</evidence>
<organism evidence="2">
    <name type="scientific">uncultured Sulfurovum sp</name>
    <dbReference type="NCBI Taxonomy" id="269237"/>
    <lineage>
        <taxon>Bacteria</taxon>
        <taxon>Pseudomonadati</taxon>
        <taxon>Campylobacterota</taxon>
        <taxon>Epsilonproteobacteria</taxon>
        <taxon>Campylobacterales</taxon>
        <taxon>Sulfurovaceae</taxon>
        <taxon>Sulfurovum</taxon>
        <taxon>environmental samples</taxon>
    </lineage>
</organism>
<dbReference type="GO" id="GO:0016301">
    <property type="term" value="F:kinase activity"/>
    <property type="evidence" value="ECO:0007669"/>
    <property type="project" value="UniProtKB-KW"/>
</dbReference>
<gene>
    <name evidence="2" type="ORF">HELGO_WM2760</name>
</gene>